<gene>
    <name evidence="2" type="ORF">AB1Y20_004838</name>
</gene>
<evidence type="ECO:0000313" key="3">
    <source>
        <dbReference type="Proteomes" id="UP001515480"/>
    </source>
</evidence>
<dbReference type="Proteomes" id="UP001515480">
    <property type="component" value="Unassembled WGS sequence"/>
</dbReference>
<sequence length="289" mass="32467">MFHLWLARGAWRVKDLGSVRINQRKAVVRFEDRGKAHDEAKKGHYEAKKAHDEAKKANDGAKNALEEPKAMSLMRIASNVSLQAAHETTLALGRLEGHVKAMPRHLIEHDRQLVHMREMVHDALTSARTLAYPMALLPFDVFKAGGQLRSHEQLRARLIMVEDYPELSLLVKRCPFTVFFSHQWLGCSLPDPSREHYLAIQDYTHLFVGERVFHPTHGPGTVISATPGSREVKFDDGSTHAYKTHSFGKLTPLDSEVELSMCRSESAEAARCSTNVDALADESRKTLGI</sequence>
<reference evidence="2 3" key="1">
    <citation type="journal article" date="2024" name="Science">
        <title>Giant polyketide synthase enzymes in the biosynthesis of giant marine polyether toxins.</title>
        <authorList>
            <person name="Fallon T.R."/>
            <person name="Shende V.V."/>
            <person name="Wierzbicki I.H."/>
            <person name="Pendleton A.L."/>
            <person name="Watervoot N.F."/>
            <person name="Auber R.P."/>
            <person name="Gonzalez D.J."/>
            <person name="Wisecaver J.H."/>
            <person name="Moore B.S."/>
        </authorList>
    </citation>
    <scope>NUCLEOTIDE SEQUENCE [LARGE SCALE GENOMIC DNA]</scope>
    <source>
        <strain evidence="2 3">12B1</strain>
    </source>
</reference>
<keyword evidence="3" id="KW-1185">Reference proteome</keyword>
<comment type="caution">
    <text evidence="2">The sequence shown here is derived from an EMBL/GenBank/DDBJ whole genome shotgun (WGS) entry which is preliminary data.</text>
</comment>
<name>A0AB34J0C8_PRYPA</name>
<accession>A0AB34J0C8</accession>
<organism evidence="2 3">
    <name type="scientific">Prymnesium parvum</name>
    <name type="common">Toxic golden alga</name>
    <dbReference type="NCBI Taxonomy" id="97485"/>
    <lineage>
        <taxon>Eukaryota</taxon>
        <taxon>Haptista</taxon>
        <taxon>Haptophyta</taxon>
        <taxon>Prymnesiophyceae</taxon>
        <taxon>Prymnesiales</taxon>
        <taxon>Prymnesiaceae</taxon>
        <taxon>Prymnesium</taxon>
    </lineage>
</organism>
<evidence type="ECO:0000256" key="1">
    <source>
        <dbReference type="SAM" id="MobiDB-lite"/>
    </source>
</evidence>
<dbReference type="AlphaFoldDB" id="A0AB34J0C8"/>
<proteinExistence type="predicted"/>
<feature type="region of interest" description="Disordered" evidence="1">
    <location>
        <begin position="35"/>
        <end position="62"/>
    </location>
</feature>
<dbReference type="EMBL" id="JBGBPQ010000016">
    <property type="protein sequence ID" value="KAL1508743.1"/>
    <property type="molecule type" value="Genomic_DNA"/>
</dbReference>
<protein>
    <submittedName>
        <fullName evidence="2">Uncharacterized protein</fullName>
    </submittedName>
</protein>
<evidence type="ECO:0000313" key="2">
    <source>
        <dbReference type="EMBL" id="KAL1508743.1"/>
    </source>
</evidence>